<feature type="region of interest" description="Disordered" evidence="4">
    <location>
        <begin position="21"/>
        <end position="45"/>
    </location>
</feature>
<reference evidence="7 8" key="1">
    <citation type="submission" date="2019-04" db="EMBL/GenBank/DDBJ databases">
        <title>Genome sequence of strain 7209-2.</title>
        <authorList>
            <person name="Gao J."/>
            <person name="Sun J."/>
        </authorList>
    </citation>
    <scope>NUCLEOTIDE SEQUENCE [LARGE SCALE GENOMIC DNA]</scope>
    <source>
        <strain evidence="7 8">7209-2</strain>
    </source>
</reference>
<feature type="domain" description="Response regulatory" evidence="5">
    <location>
        <begin position="484"/>
        <end position="602"/>
    </location>
</feature>
<evidence type="ECO:0000313" key="7">
    <source>
        <dbReference type="EMBL" id="THV16633.1"/>
    </source>
</evidence>
<dbReference type="PANTHER" id="PTHR45339">
    <property type="entry name" value="HYBRID SIGNAL TRANSDUCTION HISTIDINE KINASE J"/>
    <property type="match status" value="1"/>
</dbReference>
<feature type="compositionally biased region" description="Basic and acidic residues" evidence="4">
    <location>
        <begin position="34"/>
        <end position="44"/>
    </location>
</feature>
<dbReference type="InterPro" id="IPR035965">
    <property type="entry name" value="PAS-like_dom_sf"/>
</dbReference>
<proteinExistence type="predicted"/>
<dbReference type="Gene3D" id="3.40.50.2300">
    <property type="match status" value="1"/>
</dbReference>
<dbReference type="Pfam" id="PF00072">
    <property type="entry name" value="Response_reg"/>
    <property type="match status" value="1"/>
</dbReference>
<evidence type="ECO:0000256" key="3">
    <source>
        <dbReference type="PROSITE-ProRule" id="PRU00169"/>
    </source>
</evidence>
<dbReference type="Proteomes" id="UP000309667">
    <property type="component" value="Unassembled WGS sequence"/>
</dbReference>
<evidence type="ECO:0000256" key="1">
    <source>
        <dbReference type="ARBA" id="ARBA00022553"/>
    </source>
</evidence>
<dbReference type="SUPFAM" id="SSF55785">
    <property type="entry name" value="PYP-like sensor domain (PAS domain)"/>
    <property type="match status" value="1"/>
</dbReference>
<feature type="compositionally biased region" description="Pro residues" evidence="4">
    <location>
        <begin position="448"/>
        <end position="457"/>
    </location>
</feature>
<protein>
    <submittedName>
        <fullName evidence="7">Response regulator</fullName>
    </submittedName>
</protein>
<dbReference type="SMART" id="SM00448">
    <property type="entry name" value="REC"/>
    <property type="match status" value="1"/>
</dbReference>
<dbReference type="SMART" id="SM00091">
    <property type="entry name" value="PAS"/>
    <property type="match status" value="2"/>
</dbReference>
<dbReference type="Pfam" id="PF08448">
    <property type="entry name" value="PAS_4"/>
    <property type="match status" value="1"/>
</dbReference>
<accession>A0ABY2QYE0</accession>
<dbReference type="Gene3D" id="3.30.450.20">
    <property type="entry name" value="PAS domain"/>
    <property type="match status" value="2"/>
</dbReference>
<dbReference type="PANTHER" id="PTHR45339:SF1">
    <property type="entry name" value="HYBRID SIGNAL TRANSDUCTION HISTIDINE KINASE J"/>
    <property type="match status" value="1"/>
</dbReference>
<name>A0ABY2QYE0_9HYPH</name>
<dbReference type="InterPro" id="IPR011006">
    <property type="entry name" value="CheY-like_superfamily"/>
</dbReference>
<dbReference type="PROSITE" id="PS50110">
    <property type="entry name" value="RESPONSE_REGULATORY"/>
    <property type="match status" value="1"/>
</dbReference>
<feature type="modified residue" description="4-aspartylphosphate" evidence="3">
    <location>
        <position position="533"/>
    </location>
</feature>
<feature type="region of interest" description="Disordered" evidence="4">
    <location>
        <begin position="440"/>
        <end position="476"/>
    </location>
</feature>
<sequence>MRPSWHRPDAILAAISGEVPRGSSVSEFPPVPGLDKRVEGHDTPSTEASLDAALLDAVSEAFSAAFIVYDRHDRLIFASRSARQFMPLPSSFFTPGTRLRDILGAAYDAGLRHAASGQSESAPLSREEWLTGQIAAHWKERSEFQSTSDGKRWTRFSKRRLSTGFGFCLMSDITEQKRREDQWRADIERVQLTEEILDNLAHPVFVQDRNLQLVAVNKVFCSAVAVGADNALGGSITSFFEPEVAARLSAASLQVLETGVTSSLTVPMRLYGDPARPNLVHVQRVGKPGRYLVVASLGEVGVTADMEPSYPVEPVASPYDAAHDHGVVDGRLTGRKALLVTGDREFETRALEILQLLGLDSCCVRDDQELDAFLSVARSVGVVVDLAIVDVDLDMRCLELLQAVDVDYITLPASEIVGDLAFSVLDRMTALRAAPLPADDWEISTEESPPPPMPAQVPRPEARLPDISSHPVPAPAAAPPSPSLVLVAEDNEINQIVFSQILEGLGYAYRICVDGETAVRLSGELKPAIILMDVTLPGINGFEAARRIRQMPQVGQAPTPIIGVLAQAFDRDREACFASGMDDVILKPLSPDVIEQAIRRLVPDIARLASTA</sequence>
<evidence type="ECO:0000313" key="8">
    <source>
        <dbReference type="Proteomes" id="UP000309667"/>
    </source>
</evidence>
<evidence type="ECO:0000259" key="5">
    <source>
        <dbReference type="PROSITE" id="PS50110"/>
    </source>
</evidence>
<organism evidence="7 8">
    <name type="scientific">Rhizobium rhizophilum</name>
    <dbReference type="NCBI Taxonomy" id="1850373"/>
    <lineage>
        <taxon>Bacteria</taxon>
        <taxon>Pseudomonadati</taxon>
        <taxon>Pseudomonadota</taxon>
        <taxon>Alphaproteobacteria</taxon>
        <taxon>Hyphomicrobiales</taxon>
        <taxon>Rhizobiaceae</taxon>
        <taxon>Rhizobium/Agrobacterium group</taxon>
        <taxon>Rhizobium</taxon>
    </lineage>
</organism>
<dbReference type="InterPro" id="IPR000014">
    <property type="entry name" value="PAS"/>
</dbReference>
<keyword evidence="8" id="KW-1185">Reference proteome</keyword>
<dbReference type="CDD" id="cd17546">
    <property type="entry name" value="REC_hyHK_CKI1_RcsC-like"/>
    <property type="match status" value="1"/>
</dbReference>
<gene>
    <name evidence="7" type="ORF">E9677_01100</name>
</gene>
<evidence type="ECO:0000256" key="4">
    <source>
        <dbReference type="SAM" id="MobiDB-lite"/>
    </source>
</evidence>
<evidence type="ECO:0000256" key="2">
    <source>
        <dbReference type="ARBA" id="ARBA00023012"/>
    </source>
</evidence>
<keyword evidence="1 3" id="KW-0597">Phosphoprotein</keyword>
<dbReference type="SUPFAM" id="SSF52172">
    <property type="entry name" value="CheY-like"/>
    <property type="match status" value="1"/>
</dbReference>
<keyword evidence="2" id="KW-0902">Two-component regulatory system</keyword>
<dbReference type="PROSITE" id="PS50112">
    <property type="entry name" value="PAS"/>
    <property type="match status" value="1"/>
</dbReference>
<dbReference type="Pfam" id="PF12860">
    <property type="entry name" value="PAS_7"/>
    <property type="match status" value="1"/>
</dbReference>
<dbReference type="InterPro" id="IPR001789">
    <property type="entry name" value="Sig_transdc_resp-reg_receiver"/>
</dbReference>
<evidence type="ECO:0000259" key="6">
    <source>
        <dbReference type="PROSITE" id="PS50112"/>
    </source>
</evidence>
<comment type="caution">
    <text evidence="7">The sequence shown here is derived from an EMBL/GenBank/DDBJ whole genome shotgun (WGS) entry which is preliminary data.</text>
</comment>
<feature type="domain" description="PAS" evidence="6">
    <location>
        <begin position="189"/>
        <end position="259"/>
    </location>
</feature>
<dbReference type="EMBL" id="STGT01000001">
    <property type="protein sequence ID" value="THV16633.1"/>
    <property type="molecule type" value="Genomic_DNA"/>
</dbReference>
<dbReference type="InterPro" id="IPR013656">
    <property type="entry name" value="PAS_4"/>
</dbReference>